<dbReference type="InterPro" id="IPR013324">
    <property type="entry name" value="RNA_pol_sigma_r3/r4-like"/>
</dbReference>
<reference evidence="8" key="1">
    <citation type="journal article" date="2019" name="Int. J. Syst. Evol. Microbiol.">
        <title>The Global Catalogue of Microorganisms (GCM) 10K type strain sequencing project: providing services to taxonomists for standard genome sequencing and annotation.</title>
        <authorList>
            <consortium name="The Broad Institute Genomics Platform"/>
            <consortium name="The Broad Institute Genome Sequencing Center for Infectious Disease"/>
            <person name="Wu L."/>
            <person name="Ma J."/>
        </authorList>
    </citation>
    <scope>NUCLEOTIDE SEQUENCE [LARGE SCALE GENOMIC DNA]</scope>
    <source>
        <strain evidence="8">KCTC 23723</strain>
    </source>
</reference>
<sequence>MQQDADLLQLVIAGDKTAFERLYRRHIGKVYAVTLRLLANRARAEDAVQEIFIRVWQQLPSFRGDSQFSTWLHQIAVRTAVDVWRQDKVTRLVDDSNVDIPTDVNGAEPHQLDKLIFRLPAQARTVFVLYAIEGYQHQEIAALLHIAEGSSKAQYHRARQLLQEWLDAEH</sequence>
<evidence type="ECO:0000259" key="5">
    <source>
        <dbReference type="Pfam" id="PF04542"/>
    </source>
</evidence>
<dbReference type="SUPFAM" id="SSF88659">
    <property type="entry name" value="Sigma3 and sigma4 domains of RNA polymerase sigma factors"/>
    <property type="match status" value="1"/>
</dbReference>
<dbReference type="PANTHER" id="PTHR43133">
    <property type="entry name" value="RNA POLYMERASE ECF-TYPE SIGMA FACTO"/>
    <property type="match status" value="1"/>
</dbReference>
<dbReference type="InterPro" id="IPR014284">
    <property type="entry name" value="RNA_pol_sigma-70_dom"/>
</dbReference>
<evidence type="ECO:0000256" key="3">
    <source>
        <dbReference type="ARBA" id="ARBA00023082"/>
    </source>
</evidence>
<comment type="similarity">
    <text evidence="1">Belongs to the sigma-70 factor family. ECF subfamily.</text>
</comment>
<dbReference type="NCBIfam" id="TIGR02937">
    <property type="entry name" value="sigma70-ECF"/>
    <property type="match status" value="1"/>
</dbReference>
<protein>
    <submittedName>
        <fullName evidence="7">RNA polymerase subunit sigma-24</fullName>
    </submittedName>
</protein>
<name>A0ABQ2WGU5_9ALTE</name>
<dbReference type="InterPro" id="IPR007627">
    <property type="entry name" value="RNA_pol_sigma70_r2"/>
</dbReference>
<dbReference type="InterPro" id="IPR039425">
    <property type="entry name" value="RNA_pol_sigma-70-like"/>
</dbReference>
<evidence type="ECO:0000256" key="2">
    <source>
        <dbReference type="ARBA" id="ARBA00023015"/>
    </source>
</evidence>
<feature type="domain" description="RNA polymerase sigma factor 70 region 4 type 2" evidence="6">
    <location>
        <begin position="111"/>
        <end position="162"/>
    </location>
</feature>
<dbReference type="Pfam" id="PF04542">
    <property type="entry name" value="Sigma70_r2"/>
    <property type="match status" value="1"/>
</dbReference>
<dbReference type="InterPro" id="IPR036388">
    <property type="entry name" value="WH-like_DNA-bd_sf"/>
</dbReference>
<dbReference type="Pfam" id="PF08281">
    <property type="entry name" value="Sigma70_r4_2"/>
    <property type="match status" value="1"/>
</dbReference>
<accession>A0ABQ2WGU5</accession>
<evidence type="ECO:0000256" key="4">
    <source>
        <dbReference type="ARBA" id="ARBA00023163"/>
    </source>
</evidence>
<gene>
    <name evidence="7" type="ORF">GCM10008111_09740</name>
</gene>
<comment type="caution">
    <text evidence="7">The sequence shown here is derived from an EMBL/GenBank/DDBJ whole genome shotgun (WGS) entry which is preliminary data.</text>
</comment>
<organism evidence="7 8">
    <name type="scientific">Alishewanella tabrizica</name>
    <dbReference type="NCBI Taxonomy" id="671278"/>
    <lineage>
        <taxon>Bacteria</taxon>
        <taxon>Pseudomonadati</taxon>
        <taxon>Pseudomonadota</taxon>
        <taxon>Gammaproteobacteria</taxon>
        <taxon>Alteromonadales</taxon>
        <taxon>Alteromonadaceae</taxon>
        <taxon>Alishewanella</taxon>
    </lineage>
</organism>
<dbReference type="InterPro" id="IPR013249">
    <property type="entry name" value="RNA_pol_sigma70_r4_t2"/>
</dbReference>
<keyword evidence="3" id="KW-0731">Sigma factor</keyword>
<keyword evidence="4" id="KW-0804">Transcription</keyword>
<dbReference type="SUPFAM" id="SSF88946">
    <property type="entry name" value="Sigma2 domain of RNA polymerase sigma factors"/>
    <property type="match status" value="1"/>
</dbReference>
<dbReference type="EMBL" id="BMYR01000003">
    <property type="protein sequence ID" value="GGW55653.1"/>
    <property type="molecule type" value="Genomic_DNA"/>
</dbReference>
<evidence type="ECO:0000313" key="8">
    <source>
        <dbReference type="Proteomes" id="UP000634667"/>
    </source>
</evidence>
<dbReference type="InterPro" id="IPR013325">
    <property type="entry name" value="RNA_pol_sigma_r2"/>
</dbReference>
<proteinExistence type="inferred from homology"/>
<evidence type="ECO:0000313" key="7">
    <source>
        <dbReference type="EMBL" id="GGW55653.1"/>
    </source>
</evidence>
<keyword evidence="2" id="KW-0805">Transcription regulation</keyword>
<evidence type="ECO:0000259" key="6">
    <source>
        <dbReference type="Pfam" id="PF08281"/>
    </source>
</evidence>
<feature type="domain" description="RNA polymerase sigma-70 region 2" evidence="5">
    <location>
        <begin position="22"/>
        <end position="88"/>
    </location>
</feature>
<dbReference type="Gene3D" id="1.10.1740.10">
    <property type="match status" value="1"/>
</dbReference>
<dbReference type="Gene3D" id="1.10.10.10">
    <property type="entry name" value="Winged helix-like DNA-binding domain superfamily/Winged helix DNA-binding domain"/>
    <property type="match status" value="1"/>
</dbReference>
<dbReference type="Proteomes" id="UP000634667">
    <property type="component" value="Unassembled WGS sequence"/>
</dbReference>
<evidence type="ECO:0000256" key="1">
    <source>
        <dbReference type="ARBA" id="ARBA00010641"/>
    </source>
</evidence>
<keyword evidence="8" id="KW-1185">Reference proteome</keyword>
<dbReference type="PANTHER" id="PTHR43133:SF46">
    <property type="entry name" value="RNA POLYMERASE SIGMA-70 FACTOR ECF SUBFAMILY"/>
    <property type="match status" value="1"/>
</dbReference>
<dbReference type="RefSeq" id="WP_189481092.1">
    <property type="nucleotide sequence ID" value="NZ_BMYR01000003.1"/>
</dbReference>